<gene>
    <name evidence="3" type="ORF">DFJ64_0016</name>
</gene>
<organism evidence="3 4">
    <name type="scientific">Thermasporomyces composti</name>
    <dbReference type="NCBI Taxonomy" id="696763"/>
    <lineage>
        <taxon>Bacteria</taxon>
        <taxon>Bacillati</taxon>
        <taxon>Actinomycetota</taxon>
        <taxon>Actinomycetes</taxon>
        <taxon>Propionibacteriales</taxon>
        <taxon>Nocardioidaceae</taxon>
        <taxon>Thermasporomyces</taxon>
    </lineage>
</organism>
<proteinExistence type="predicted"/>
<evidence type="ECO:0000256" key="1">
    <source>
        <dbReference type="PROSITE-ProRule" id="PRU01251"/>
    </source>
</evidence>
<evidence type="ECO:0000259" key="2">
    <source>
        <dbReference type="PROSITE" id="PS51903"/>
    </source>
</evidence>
<accession>A0A3D9V6K1</accession>
<protein>
    <submittedName>
        <fullName evidence="3">ClpA/ClpB-like protein</fullName>
    </submittedName>
</protein>
<evidence type="ECO:0000313" key="4">
    <source>
        <dbReference type="Proteomes" id="UP000256485"/>
    </source>
</evidence>
<dbReference type="Gene3D" id="1.10.1780.10">
    <property type="entry name" value="Clp, N-terminal domain"/>
    <property type="match status" value="1"/>
</dbReference>
<keyword evidence="4" id="KW-1185">Reference proteome</keyword>
<evidence type="ECO:0000313" key="3">
    <source>
        <dbReference type="EMBL" id="REF34655.1"/>
    </source>
</evidence>
<name>A0A3D9V6K1_THECX</name>
<keyword evidence="1" id="KW-0677">Repeat</keyword>
<dbReference type="InterPro" id="IPR036628">
    <property type="entry name" value="Clp_N_dom_sf"/>
</dbReference>
<dbReference type="RefSeq" id="WP_115848579.1">
    <property type="nucleotide sequence ID" value="NZ_QTUC01000001.1"/>
</dbReference>
<dbReference type="InterPro" id="IPR004176">
    <property type="entry name" value="Clp_R_N"/>
</dbReference>
<dbReference type="OrthoDB" id="3290891at2"/>
<reference evidence="3 4" key="1">
    <citation type="submission" date="2018-08" db="EMBL/GenBank/DDBJ databases">
        <title>Sequencing the genomes of 1000 actinobacteria strains.</title>
        <authorList>
            <person name="Klenk H.-P."/>
        </authorList>
    </citation>
    <scope>NUCLEOTIDE SEQUENCE [LARGE SCALE GENOMIC DNA]</scope>
    <source>
        <strain evidence="3 4">DSM 22891</strain>
    </source>
</reference>
<dbReference type="Proteomes" id="UP000256485">
    <property type="component" value="Unassembled WGS sequence"/>
</dbReference>
<dbReference type="EMBL" id="QTUC01000001">
    <property type="protein sequence ID" value="REF34655.1"/>
    <property type="molecule type" value="Genomic_DNA"/>
</dbReference>
<dbReference type="SUPFAM" id="SSF81923">
    <property type="entry name" value="Double Clp-N motif"/>
    <property type="match status" value="1"/>
</dbReference>
<sequence>MAVNDLDLDQIITTIAAEQGSGGPLDRVTAAREVGARLEAFAHHVVAHFVDEARREGASWTDIGTALGVTRQAAQQRFVPAEGLDVETAASKGLLPLSSRASSALRAGRELAAEHHHATVEDIHLLLALLASRSSGAVNALKELGRRVADVRKAARAQLPADGPRRSVKTPPLGRSGVKVLDVATREALRANSEQVGTEHLLLALASVPTSAAGRALAEVEVDYDSIRAQVVGAKAPTTAASKRRRKRA</sequence>
<comment type="caution">
    <text evidence="3">The sequence shown here is derived from an EMBL/GenBank/DDBJ whole genome shotgun (WGS) entry which is preliminary data.</text>
</comment>
<dbReference type="Pfam" id="PF02861">
    <property type="entry name" value="Clp_N"/>
    <property type="match status" value="1"/>
</dbReference>
<feature type="domain" description="Clp R" evidence="2">
    <location>
        <begin position="90"/>
        <end position="237"/>
    </location>
</feature>
<dbReference type="PROSITE" id="PS51903">
    <property type="entry name" value="CLP_R"/>
    <property type="match status" value="1"/>
</dbReference>
<dbReference type="AlphaFoldDB" id="A0A3D9V6K1"/>